<sequence>MTDSDMQSLVRSIWRATTGVKVNDTIPIVKYISQRSGLCVAIADVPGPMVNGNLCFVTETDSDDGLPHTLEHLVFMGSERRLLSGRQVLAAVESVEERILQDPQRSEIRRNFVRPFRSPIEPLKQSVDTSILCPSDDESSGVVQISWRGPPAQDLYKATALEILFGYMESTAVSPLQRDFIQLADPFCSEVSFSCLEQSVGEIVLSFEGVPTDKLAQIRPRLFKETVAGLLKREPVAFDMERLHFVIDQAIRRSLSKLETKPSDTISHMIISDHLYGESEADFKTRMNEVSTYKKLKNEPALFWIDLLDEFIGPQKPYVCVVGQPSAECVEKVAETEDLRVETQQDRLGEEGLQKCAENLEKAIHANMANQPPDSVLNEFIVRNFDGFSSFKINELSNLLPSSESNPRFDVASLPFGATVHDCKTTFVDVVMAMDTSEVPEELRRWLMLWFELMFESAAEIDGHWLPYEEVTKRYTGDLVSQSMGLGVGGLYSRFACLRVKVDAESYHKAAKWVRTFLKGVRFDAERVRVTAQKLANEAAAAKREGNDVSATLLKLHVYQPGINVAVYNLIRLESFHSDVAAAAELRPNEVVAKLEKLRQLITAPENTIMHVSCDVDAVHAIVGQPLADAWKNVLDGGSSGDGRAKGGRPPFDPNTREPLFLNDAGFGSAVVTAVGASESGFLNQVARMIDDCCHEDLPATLLLIQYLSQTEGPLWRNIRGKGLAYGANIFARPEKGLISLSLYRSAQLVQAYEETARLIAEVLSGEHQLVESEFEAAKRSLVYEVVAQEQTVKAACDQATLSYYRRVPLDYNRQLTKRIWAVKIEELREKGAKHIAPLFSFDTAVTSIAVHPSKLDEVTEGFKKLGRPLENINLDSERVCLRYAPPQL</sequence>
<feature type="domain" description="Peptidase M16 C-terminal" evidence="1">
    <location>
        <begin position="694"/>
        <end position="782"/>
    </location>
</feature>
<evidence type="ECO:0000259" key="1">
    <source>
        <dbReference type="Pfam" id="PF05193"/>
    </source>
</evidence>
<reference evidence="3" key="1">
    <citation type="submission" date="2022-11" db="UniProtKB">
        <authorList>
            <consortium name="WormBaseParasite"/>
        </authorList>
    </citation>
    <scope>IDENTIFICATION</scope>
</reference>
<dbReference type="InterPro" id="IPR007863">
    <property type="entry name" value="Peptidase_M16_C"/>
</dbReference>
<dbReference type="GO" id="GO:0046872">
    <property type="term" value="F:metal ion binding"/>
    <property type="evidence" value="ECO:0007669"/>
    <property type="project" value="InterPro"/>
</dbReference>
<evidence type="ECO:0000313" key="2">
    <source>
        <dbReference type="Proteomes" id="UP000887566"/>
    </source>
</evidence>
<organism evidence="2 3">
    <name type="scientific">Plectus sambesii</name>
    <dbReference type="NCBI Taxonomy" id="2011161"/>
    <lineage>
        <taxon>Eukaryota</taxon>
        <taxon>Metazoa</taxon>
        <taxon>Ecdysozoa</taxon>
        <taxon>Nematoda</taxon>
        <taxon>Chromadorea</taxon>
        <taxon>Plectida</taxon>
        <taxon>Plectina</taxon>
        <taxon>Plectoidea</taxon>
        <taxon>Plectidae</taxon>
        <taxon>Plectus</taxon>
    </lineage>
</organism>
<dbReference type="SUPFAM" id="SSF63411">
    <property type="entry name" value="LuxS/MPP-like metallohydrolase"/>
    <property type="match status" value="3"/>
</dbReference>
<dbReference type="WBParaSite" id="PSAMB.scaffold3727size17110.g22358.t1">
    <property type="protein sequence ID" value="PSAMB.scaffold3727size17110.g22358.t1"/>
    <property type="gene ID" value="PSAMB.scaffold3727size17110.g22358"/>
</dbReference>
<dbReference type="InterPro" id="IPR011249">
    <property type="entry name" value="Metalloenz_LuxS/M16"/>
</dbReference>
<dbReference type="Pfam" id="PF05193">
    <property type="entry name" value="Peptidase_M16_C"/>
    <property type="match status" value="1"/>
</dbReference>
<dbReference type="PANTHER" id="PTHR43016:SF16">
    <property type="entry name" value="METALLOPROTEASE, PUTATIVE (AFU_ORTHOLOGUE AFUA_4G07610)-RELATED"/>
    <property type="match status" value="1"/>
</dbReference>
<evidence type="ECO:0000313" key="3">
    <source>
        <dbReference type="WBParaSite" id="PSAMB.scaffold3727size17110.g22358.t1"/>
    </source>
</evidence>
<accession>A0A914WDP3</accession>
<dbReference type="AlphaFoldDB" id="A0A914WDP3"/>
<name>A0A914WDP3_9BILA</name>
<dbReference type="PANTHER" id="PTHR43016">
    <property type="entry name" value="PRESEQUENCE PROTEASE"/>
    <property type="match status" value="1"/>
</dbReference>
<proteinExistence type="predicted"/>
<protein>
    <recommendedName>
        <fullName evidence="1">Peptidase M16 C-terminal domain-containing protein</fullName>
    </recommendedName>
</protein>
<dbReference type="Proteomes" id="UP000887566">
    <property type="component" value="Unplaced"/>
</dbReference>
<keyword evidence="2" id="KW-1185">Reference proteome</keyword>
<dbReference type="FunFam" id="3.30.830.10:FF:000031">
    <property type="entry name" value="Putative zinc metalloprotease"/>
    <property type="match status" value="1"/>
</dbReference>
<dbReference type="Gene3D" id="3.30.830.10">
    <property type="entry name" value="Metalloenzyme, LuxS/M16 peptidase-like"/>
    <property type="match status" value="4"/>
</dbReference>